<comment type="caution">
    <text evidence="2">The sequence shown here is derived from an EMBL/GenBank/DDBJ whole genome shotgun (WGS) entry which is preliminary data.</text>
</comment>
<name>A0ABV9UD54_9ACTN</name>
<accession>A0ABV9UD54</accession>
<dbReference type="InterPro" id="IPR021235">
    <property type="entry name" value="DUF2637"/>
</dbReference>
<keyword evidence="3" id="KW-1185">Reference proteome</keyword>
<organism evidence="2 3">
    <name type="scientific">Actinomadura gamaensis</name>
    <dbReference type="NCBI Taxonomy" id="1763541"/>
    <lineage>
        <taxon>Bacteria</taxon>
        <taxon>Bacillati</taxon>
        <taxon>Actinomycetota</taxon>
        <taxon>Actinomycetes</taxon>
        <taxon>Streptosporangiales</taxon>
        <taxon>Thermomonosporaceae</taxon>
        <taxon>Actinomadura</taxon>
    </lineage>
</organism>
<reference evidence="3" key="1">
    <citation type="journal article" date="2019" name="Int. J. Syst. Evol. Microbiol.">
        <title>The Global Catalogue of Microorganisms (GCM) 10K type strain sequencing project: providing services to taxonomists for standard genome sequencing and annotation.</title>
        <authorList>
            <consortium name="The Broad Institute Genomics Platform"/>
            <consortium name="The Broad Institute Genome Sequencing Center for Infectious Disease"/>
            <person name="Wu L."/>
            <person name="Ma J."/>
        </authorList>
    </citation>
    <scope>NUCLEOTIDE SEQUENCE [LARGE SCALE GENOMIC DNA]</scope>
    <source>
        <strain evidence="3">KLKA75</strain>
    </source>
</reference>
<sequence>MDAPTDRLIRATTTASVALLALIAAVVSYRHMHHLAQAHGESRWTAALIPLSVDGMIVASSMSVLSANRSGRREGRLAWTLLIIGTLASLAANVAVAEPTTTGRIIAAWPSFALVGAYEMLMSQLRSRAPAGTARPGTARLKSRGFLLRRRRKQAMAKRFVGVPFRSSPGNGRRSTGL</sequence>
<dbReference type="Pfam" id="PF10935">
    <property type="entry name" value="DUF2637"/>
    <property type="match status" value="1"/>
</dbReference>
<protein>
    <submittedName>
        <fullName evidence="2">DUF2637 domain-containing protein</fullName>
    </submittedName>
</protein>
<evidence type="ECO:0000256" key="1">
    <source>
        <dbReference type="SAM" id="Phobius"/>
    </source>
</evidence>
<evidence type="ECO:0000313" key="2">
    <source>
        <dbReference type="EMBL" id="MFC4914082.1"/>
    </source>
</evidence>
<feature type="transmembrane region" description="Helical" evidence="1">
    <location>
        <begin position="77"/>
        <end position="96"/>
    </location>
</feature>
<feature type="transmembrane region" description="Helical" evidence="1">
    <location>
        <begin position="12"/>
        <end position="32"/>
    </location>
</feature>
<feature type="transmembrane region" description="Helical" evidence="1">
    <location>
        <begin position="102"/>
        <end position="121"/>
    </location>
</feature>
<dbReference type="EMBL" id="JBHSIT010000025">
    <property type="protein sequence ID" value="MFC4914082.1"/>
    <property type="molecule type" value="Genomic_DNA"/>
</dbReference>
<keyword evidence="1" id="KW-0812">Transmembrane</keyword>
<keyword evidence="1" id="KW-0472">Membrane</keyword>
<gene>
    <name evidence="2" type="ORF">ACFPCY_42840</name>
</gene>
<dbReference type="RefSeq" id="WP_378265665.1">
    <property type="nucleotide sequence ID" value="NZ_JBHSIT010000025.1"/>
</dbReference>
<feature type="transmembrane region" description="Helical" evidence="1">
    <location>
        <begin position="44"/>
        <end position="65"/>
    </location>
</feature>
<proteinExistence type="predicted"/>
<evidence type="ECO:0000313" key="3">
    <source>
        <dbReference type="Proteomes" id="UP001595872"/>
    </source>
</evidence>
<dbReference type="Proteomes" id="UP001595872">
    <property type="component" value="Unassembled WGS sequence"/>
</dbReference>
<keyword evidence="1" id="KW-1133">Transmembrane helix</keyword>